<reference evidence="14 15" key="1">
    <citation type="submission" date="2019-06" db="EMBL/GenBank/DDBJ databases">
        <title>Pseudomonas bimorpha sp. nov. isolated from bovine raw milk and skim milk concentrate.</title>
        <authorList>
            <person name="Hofmann K."/>
            <person name="Huptas C."/>
            <person name="Doll E."/>
            <person name="Scherer S."/>
            <person name="Wenning M."/>
        </authorList>
    </citation>
    <scope>NUCLEOTIDE SEQUENCE [LARGE SCALE GENOMIC DNA]</scope>
    <source>
        <strain evidence="14 15">DSM 108989</strain>
    </source>
</reference>
<evidence type="ECO:0000256" key="8">
    <source>
        <dbReference type="ARBA" id="ARBA00022989"/>
    </source>
</evidence>
<dbReference type="PRINTS" id="PR00344">
    <property type="entry name" value="BCTRLSENSOR"/>
</dbReference>
<sequence length="473" mass="51928">MHKLDSLRWRLLWNLTLMLVVLMLASGLSAYYNGREAADTAYDRTLLASARTIAAGLSQRDGSLSADVPYVALDTFAYDSAGRIYYQVNDIHQRLISGYENLPAPPPGTPRTDDYPALASFYNGQYQGQNVRVVSLLKAVSEPNMNGMAEIRVAETDEARVSMARSLMADTLLRLGMLGLGALLVVWLAVSAALRPLERLRRAVEEREPDDLRPLPRVAVQRELRPLVQALNHFTERLRGQFERQSQFIADAAHELRTPLAVIKARLELGLRANDPATWRSTLEQAVQGTDRLTHLANQLLSLARIENGARAIAEGGAQRLDLSQLARELGMAMAPLAHARGVALALEADQPVWLRGEPTLLSELLNNLLDNAMAHTPIGGNVILRVTPQAVLEVEDDGVGIPFEDRERVFERFYRRNQQVAGSGLGLAIVGEICRAHRARITLHDGAQGGLKVRVSFAPLSGGRGGEAGEER</sequence>
<dbReference type="PANTHER" id="PTHR45436:SF1">
    <property type="entry name" value="SENSOR PROTEIN QSEC"/>
    <property type="match status" value="1"/>
</dbReference>
<evidence type="ECO:0000256" key="1">
    <source>
        <dbReference type="ARBA" id="ARBA00000085"/>
    </source>
</evidence>
<evidence type="ECO:0000256" key="5">
    <source>
        <dbReference type="ARBA" id="ARBA00022679"/>
    </source>
</evidence>
<keyword evidence="10 11" id="KW-0472">Membrane</keyword>
<dbReference type="SUPFAM" id="SSF47384">
    <property type="entry name" value="Homodimeric domain of signal transducing histidine kinase"/>
    <property type="match status" value="1"/>
</dbReference>
<dbReference type="EMBL" id="VFIO01000003">
    <property type="protein sequence ID" value="TWR89937.1"/>
    <property type="molecule type" value="Genomic_DNA"/>
</dbReference>
<dbReference type="InterPro" id="IPR036890">
    <property type="entry name" value="HATPase_C_sf"/>
</dbReference>
<dbReference type="Pfam" id="PF00512">
    <property type="entry name" value="HisKA"/>
    <property type="match status" value="1"/>
</dbReference>
<keyword evidence="15" id="KW-1185">Reference proteome</keyword>
<dbReference type="SUPFAM" id="SSF55874">
    <property type="entry name" value="ATPase domain of HSP90 chaperone/DNA topoisomerase II/histidine kinase"/>
    <property type="match status" value="1"/>
</dbReference>
<evidence type="ECO:0000313" key="14">
    <source>
        <dbReference type="EMBL" id="TWR89937.1"/>
    </source>
</evidence>
<dbReference type="Gene3D" id="1.10.287.130">
    <property type="match status" value="1"/>
</dbReference>
<dbReference type="PROSITE" id="PS50109">
    <property type="entry name" value="HIS_KIN"/>
    <property type="match status" value="1"/>
</dbReference>
<feature type="domain" description="Histidine kinase" evidence="12">
    <location>
        <begin position="251"/>
        <end position="462"/>
    </location>
</feature>
<keyword evidence="5" id="KW-0808">Transferase</keyword>
<proteinExistence type="predicted"/>
<feature type="transmembrane region" description="Helical" evidence="11">
    <location>
        <begin position="172"/>
        <end position="194"/>
    </location>
</feature>
<evidence type="ECO:0000256" key="4">
    <source>
        <dbReference type="ARBA" id="ARBA00022553"/>
    </source>
</evidence>
<dbReference type="InterPro" id="IPR003660">
    <property type="entry name" value="HAMP_dom"/>
</dbReference>
<dbReference type="InterPro" id="IPR003594">
    <property type="entry name" value="HATPase_dom"/>
</dbReference>
<dbReference type="SMART" id="SM00304">
    <property type="entry name" value="HAMP"/>
    <property type="match status" value="1"/>
</dbReference>
<dbReference type="Proteomes" id="UP000318428">
    <property type="component" value="Unassembled WGS sequence"/>
</dbReference>
<dbReference type="CDD" id="cd00075">
    <property type="entry name" value="HATPase"/>
    <property type="match status" value="1"/>
</dbReference>
<keyword evidence="7" id="KW-0418">Kinase</keyword>
<evidence type="ECO:0000313" key="15">
    <source>
        <dbReference type="Proteomes" id="UP000318428"/>
    </source>
</evidence>
<gene>
    <name evidence="14" type="ORF">FJD38_10475</name>
</gene>
<dbReference type="Pfam" id="PF00672">
    <property type="entry name" value="HAMP"/>
    <property type="match status" value="1"/>
</dbReference>
<dbReference type="SMART" id="SM00388">
    <property type="entry name" value="HisKA"/>
    <property type="match status" value="1"/>
</dbReference>
<evidence type="ECO:0000256" key="11">
    <source>
        <dbReference type="SAM" id="Phobius"/>
    </source>
</evidence>
<dbReference type="EC" id="2.7.13.3" evidence="3"/>
<dbReference type="SMART" id="SM00387">
    <property type="entry name" value="HATPase_c"/>
    <property type="match status" value="1"/>
</dbReference>
<comment type="subcellular location">
    <subcellularLocation>
        <location evidence="2">Membrane</location>
    </subcellularLocation>
</comment>
<dbReference type="Pfam" id="PF02518">
    <property type="entry name" value="HATPase_c"/>
    <property type="match status" value="1"/>
</dbReference>
<keyword evidence="4" id="KW-0597">Phosphoprotein</keyword>
<evidence type="ECO:0000256" key="10">
    <source>
        <dbReference type="ARBA" id="ARBA00023136"/>
    </source>
</evidence>
<dbReference type="InterPro" id="IPR036097">
    <property type="entry name" value="HisK_dim/P_sf"/>
</dbReference>
<organism evidence="14 15">
    <name type="scientific">Pseudomonas saxonica</name>
    <dbReference type="NCBI Taxonomy" id="2600598"/>
    <lineage>
        <taxon>Bacteria</taxon>
        <taxon>Pseudomonadati</taxon>
        <taxon>Pseudomonadota</taxon>
        <taxon>Gammaproteobacteria</taxon>
        <taxon>Pseudomonadales</taxon>
        <taxon>Pseudomonadaceae</taxon>
        <taxon>Pseudomonas</taxon>
    </lineage>
</organism>
<dbReference type="PROSITE" id="PS50885">
    <property type="entry name" value="HAMP"/>
    <property type="match status" value="1"/>
</dbReference>
<accession>A0ABY3GHQ4</accession>
<dbReference type="CDD" id="cd06225">
    <property type="entry name" value="HAMP"/>
    <property type="match status" value="1"/>
</dbReference>
<comment type="caution">
    <text evidence="14">The sequence shown here is derived from an EMBL/GenBank/DDBJ whole genome shotgun (WGS) entry which is preliminary data.</text>
</comment>
<dbReference type="PANTHER" id="PTHR45436">
    <property type="entry name" value="SENSOR HISTIDINE KINASE YKOH"/>
    <property type="match status" value="1"/>
</dbReference>
<dbReference type="InterPro" id="IPR013727">
    <property type="entry name" value="2CSK_N"/>
</dbReference>
<evidence type="ECO:0000256" key="7">
    <source>
        <dbReference type="ARBA" id="ARBA00022777"/>
    </source>
</evidence>
<keyword evidence="6 11" id="KW-0812">Transmembrane</keyword>
<evidence type="ECO:0000256" key="9">
    <source>
        <dbReference type="ARBA" id="ARBA00023012"/>
    </source>
</evidence>
<comment type="catalytic activity">
    <reaction evidence="1">
        <text>ATP + protein L-histidine = ADP + protein N-phospho-L-histidine.</text>
        <dbReference type="EC" id="2.7.13.3"/>
    </reaction>
</comment>
<keyword evidence="8 11" id="KW-1133">Transmembrane helix</keyword>
<keyword evidence="9" id="KW-0902">Two-component regulatory system</keyword>
<protein>
    <recommendedName>
        <fullName evidence="3">histidine kinase</fullName>
        <ecNumber evidence="3">2.7.13.3</ecNumber>
    </recommendedName>
</protein>
<evidence type="ECO:0000256" key="6">
    <source>
        <dbReference type="ARBA" id="ARBA00022692"/>
    </source>
</evidence>
<dbReference type="RefSeq" id="WP_146385243.1">
    <property type="nucleotide sequence ID" value="NZ_VFIO01000003.1"/>
</dbReference>
<evidence type="ECO:0000256" key="3">
    <source>
        <dbReference type="ARBA" id="ARBA00012438"/>
    </source>
</evidence>
<evidence type="ECO:0000259" key="12">
    <source>
        <dbReference type="PROSITE" id="PS50109"/>
    </source>
</evidence>
<dbReference type="InterPro" id="IPR003661">
    <property type="entry name" value="HisK_dim/P_dom"/>
</dbReference>
<evidence type="ECO:0000259" key="13">
    <source>
        <dbReference type="PROSITE" id="PS50885"/>
    </source>
</evidence>
<dbReference type="InterPro" id="IPR050428">
    <property type="entry name" value="TCS_sensor_his_kinase"/>
</dbReference>
<dbReference type="Pfam" id="PF08521">
    <property type="entry name" value="2CSK_N"/>
    <property type="match status" value="1"/>
</dbReference>
<dbReference type="InterPro" id="IPR005467">
    <property type="entry name" value="His_kinase_dom"/>
</dbReference>
<feature type="domain" description="HAMP" evidence="13">
    <location>
        <begin position="191"/>
        <end position="243"/>
    </location>
</feature>
<dbReference type="Gene3D" id="3.30.565.10">
    <property type="entry name" value="Histidine kinase-like ATPase, C-terminal domain"/>
    <property type="match status" value="1"/>
</dbReference>
<dbReference type="InterPro" id="IPR004358">
    <property type="entry name" value="Sig_transdc_His_kin-like_C"/>
</dbReference>
<feature type="transmembrane region" description="Helical" evidence="11">
    <location>
        <begin position="12"/>
        <end position="32"/>
    </location>
</feature>
<evidence type="ECO:0000256" key="2">
    <source>
        <dbReference type="ARBA" id="ARBA00004370"/>
    </source>
</evidence>
<name>A0ABY3GHQ4_9PSED</name>
<dbReference type="CDD" id="cd00082">
    <property type="entry name" value="HisKA"/>
    <property type="match status" value="1"/>
</dbReference>